<evidence type="ECO:0000256" key="1">
    <source>
        <dbReference type="ARBA" id="ARBA00022801"/>
    </source>
</evidence>
<organism evidence="4 5">
    <name type="scientific">Echinicola pacifica</name>
    <dbReference type="NCBI Taxonomy" id="346377"/>
    <lineage>
        <taxon>Bacteria</taxon>
        <taxon>Pseudomonadati</taxon>
        <taxon>Bacteroidota</taxon>
        <taxon>Cytophagia</taxon>
        <taxon>Cytophagales</taxon>
        <taxon>Cyclobacteriaceae</taxon>
        <taxon>Echinicola</taxon>
    </lineage>
</organism>
<dbReference type="PANTHER" id="PTHR22901">
    <property type="entry name" value="SIALATE O-ACETYLESTERASE"/>
    <property type="match status" value="1"/>
</dbReference>
<keyword evidence="5" id="KW-1185">Reference proteome</keyword>
<evidence type="ECO:0000313" key="4">
    <source>
        <dbReference type="EMBL" id="GGZ37679.1"/>
    </source>
</evidence>
<dbReference type="InterPro" id="IPR005181">
    <property type="entry name" value="SASA"/>
</dbReference>
<dbReference type="GO" id="GO:0001681">
    <property type="term" value="F:sialate O-acetylesterase activity"/>
    <property type="evidence" value="ECO:0007669"/>
    <property type="project" value="InterPro"/>
</dbReference>
<dbReference type="Gene3D" id="3.40.50.1110">
    <property type="entry name" value="SGNH hydrolase"/>
    <property type="match status" value="2"/>
</dbReference>
<proteinExistence type="predicted"/>
<gene>
    <name evidence="4" type="ORF">GCM10007049_33630</name>
</gene>
<reference evidence="4" key="1">
    <citation type="journal article" date="2014" name="Int. J. Syst. Evol. Microbiol.">
        <title>Complete genome sequence of Corynebacterium casei LMG S-19264T (=DSM 44701T), isolated from a smear-ripened cheese.</title>
        <authorList>
            <consortium name="US DOE Joint Genome Institute (JGI-PGF)"/>
            <person name="Walter F."/>
            <person name="Albersmeier A."/>
            <person name="Kalinowski J."/>
            <person name="Ruckert C."/>
        </authorList>
    </citation>
    <scope>NUCLEOTIDE SEQUENCE</scope>
    <source>
        <strain evidence="4">KCTC 12368</strain>
    </source>
</reference>
<reference evidence="4" key="2">
    <citation type="submission" date="2020-09" db="EMBL/GenBank/DDBJ databases">
        <authorList>
            <person name="Sun Q."/>
            <person name="Kim S."/>
        </authorList>
    </citation>
    <scope>NUCLEOTIDE SEQUENCE</scope>
    <source>
        <strain evidence="4">KCTC 12368</strain>
    </source>
</reference>
<evidence type="ECO:0000259" key="2">
    <source>
        <dbReference type="Pfam" id="PF03629"/>
    </source>
</evidence>
<dbReference type="InterPro" id="IPR039329">
    <property type="entry name" value="SIAE"/>
</dbReference>
<dbReference type="AlphaFoldDB" id="A0A918UW77"/>
<protein>
    <submittedName>
        <fullName evidence="4">Sialate O-acetylesterase</fullName>
    </submittedName>
</protein>
<dbReference type="InterPro" id="IPR036514">
    <property type="entry name" value="SGNH_hydro_sf"/>
</dbReference>
<dbReference type="PANTHER" id="PTHR22901:SF0">
    <property type="entry name" value="SIALATE O-ACETYLESTERASE"/>
    <property type="match status" value="1"/>
</dbReference>
<dbReference type="InterPro" id="IPR013830">
    <property type="entry name" value="SGNH_hydro"/>
</dbReference>
<dbReference type="Proteomes" id="UP000619457">
    <property type="component" value="Unassembled WGS sequence"/>
</dbReference>
<evidence type="ECO:0000313" key="5">
    <source>
        <dbReference type="Proteomes" id="UP000619457"/>
    </source>
</evidence>
<feature type="domain" description="SGNH hydrolase-type esterase" evidence="3">
    <location>
        <begin position="14"/>
        <end position="190"/>
    </location>
</feature>
<dbReference type="Pfam" id="PF03629">
    <property type="entry name" value="SASA"/>
    <property type="match status" value="1"/>
</dbReference>
<evidence type="ECO:0000259" key="3">
    <source>
        <dbReference type="Pfam" id="PF13472"/>
    </source>
</evidence>
<keyword evidence="1" id="KW-0378">Hydrolase</keyword>
<accession>A0A918UW77</accession>
<dbReference type="GO" id="GO:0005975">
    <property type="term" value="P:carbohydrate metabolic process"/>
    <property type="evidence" value="ECO:0007669"/>
    <property type="project" value="TreeGrafter"/>
</dbReference>
<feature type="domain" description="Sialate O-acetylesterase" evidence="2">
    <location>
        <begin position="449"/>
        <end position="563"/>
    </location>
</feature>
<name>A0A918UW77_9BACT</name>
<dbReference type="SUPFAM" id="SSF52266">
    <property type="entry name" value="SGNH hydrolase"/>
    <property type="match status" value="2"/>
</dbReference>
<comment type="caution">
    <text evidence="4">The sequence shown here is derived from an EMBL/GenBank/DDBJ whole genome shotgun (WGS) entry which is preliminary data.</text>
</comment>
<dbReference type="Pfam" id="PF13472">
    <property type="entry name" value="Lipase_GDSL_2"/>
    <property type="match status" value="1"/>
</dbReference>
<sequence>MSTAHAQPPIKVACMGNSVTYGLGIVDREQNAYPVQLQQLLGEDYQVRNYGHSGATLLRQGHRPYAQTEEFAAALAYGPDIALIHLGLNDTDPRNWPDHGGNFLADYSWLIAQLRAVNPQMKIYIALLTPLYSEHPRFKSGTYEWHKEIRSEIRQVAQANEVDLIDFFQPLIGRPDLFPDAIHPTAEGAKILAATAYSSLIVEGGGLQLPDFFSNGMLLQRGERIRINGKGTPSETVWLRMQGKEISVQVNQNGQWELFLTEIQPGGPFTMEVIHATDTIRMEEIWVGDLWLCLGQSNMDFPLSSSSSWQIEQATEKPERLKLFKYNAIQPTDNRLWGDSTLMKVNDLSYFQGQWNSERETFSAVAYHFGTDLIKEMDIPIGLVQISLGGAPIEAFVDRESLWEDDLLVDLFDDWQNSDFIMPWVRERAAMNTGEGYEGQQRHPYQPSYIYEAAISNMTPFGIKGILWYQGESNTHNPTLYKRLFSTMVDSYRNRWANDSLPIYLVQLPGMARPSWPKFREMQLDLAQRDPYTEMAVTLDLGDSLEVHPKEKKQVGERLARLALAKTYHKPLPADAPVIDSIQVFPEELIVYFKFKEGLQTLDGGEVLGFILEDTRGQSLCVTGKIRNEQLHLPIPPHFELQKVTYGYEPYTKANLTNSSGMPMSTQHYSLKGSGHISQE</sequence>
<dbReference type="EMBL" id="BMWX01000007">
    <property type="protein sequence ID" value="GGZ37679.1"/>
    <property type="molecule type" value="Genomic_DNA"/>
</dbReference>